<proteinExistence type="predicted"/>
<dbReference type="AlphaFoldDB" id="A0A6A4IAR9"/>
<keyword evidence="2" id="KW-1185">Reference proteome</keyword>
<dbReference type="Proteomes" id="UP000799118">
    <property type="component" value="Unassembled WGS sequence"/>
</dbReference>
<reference evidence="1" key="1">
    <citation type="journal article" date="2019" name="Environ. Microbiol.">
        <title>Fungal ecological strategies reflected in gene transcription - a case study of two litter decomposers.</title>
        <authorList>
            <person name="Barbi F."/>
            <person name="Kohler A."/>
            <person name="Barry K."/>
            <person name="Baskaran P."/>
            <person name="Daum C."/>
            <person name="Fauchery L."/>
            <person name="Ihrmark K."/>
            <person name="Kuo A."/>
            <person name="LaButti K."/>
            <person name="Lipzen A."/>
            <person name="Morin E."/>
            <person name="Grigoriev I.V."/>
            <person name="Henrissat B."/>
            <person name="Lindahl B."/>
            <person name="Martin F."/>
        </authorList>
    </citation>
    <scope>NUCLEOTIDE SEQUENCE</scope>
    <source>
        <strain evidence="1">JB14</strain>
    </source>
</reference>
<protein>
    <submittedName>
        <fullName evidence="1">Uncharacterized protein</fullName>
    </submittedName>
</protein>
<evidence type="ECO:0000313" key="2">
    <source>
        <dbReference type="Proteomes" id="UP000799118"/>
    </source>
</evidence>
<gene>
    <name evidence="1" type="ORF">BT96DRAFT_934573</name>
</gene>
<evidence type="ECO:0000313" key="1">
    <source>
        <dbReference type="EMBL" id="KAE9405815.1"/>
    </source>
</evidence>
<sequence length="192" mass="21058">MPKTRETLSVDFEDADVSGNVILCQLCTDASATKTYTMARDSGCRHLKTKHLRDMAHLEADLHQINAPPPAPSAIASLSDMDIIMNSDSDSPPPAFPPPDVNLFHNNDSDDSDFMDENGQHMLFSAGSPLSSKTQNFRRQMEDELDSLEIDGQSSLGVFADSLLEIDIDADLDEDEGMDRMNAISATLGDYF</sequence>
<accession>A0A6A4IAR9</accession>
<name>A0A6A4IAR9_9AGAR</name>
<dbReference type="EMBL" id="ML769406">
    <property type="protein sequence ID" value="KAE9405815.1"/>
    <property type="molecule type" value="Genomic_DNA"/>
</dbReference>
<organism evidence="1 2">
    <name type="scientific">Gymnopus androsaceus JB14</name>
    <dbReference type="NCBI Taxonomy" id="1447944"/>
    <lineage>
        <taxon>Eukaryota</taxon>
        <taxon>Fungi</taxon>
        <taxon>Dikarya</taxon>
        <taxon>Basidiomycota</taxon>
        <taxon>Agaricomycotina</taxon>
        <taxon>Agaricomycetes</taxon>
        <taxon>Agaricomycetidae</taxon>
        <taxon>Agaricales</taxon>
        <taxon>Marasmiineae</taxon>
        <taxon>Omphalotaceae</taxon>
        <taxon>Gymnopus</taxon>
    </lineage>
</organism>